<evidence type="ECO:0000256" key="3">
    <source>
        <dbReference type="ARBA" id="ARBA00022475"/>
    </source>
</evidence>
<evidence type="ECO:0000313" key="10">
    <source>
        <dbReference type="Proteomes" id="UP000247099"/>
    </source>
</evidence>
<comment type="caution">
    <text evidence="9">The sequence shown here is derived from an EMBL/GenBank/DDBJ whole genome shotgun (WGS) entry which is preliminary data.</text>
</comment>
<evidence type="ECO:0000256" key="7">
    <source>
        <dbReference type="RuleBase" id="RU003879"/>
    </source>
</evidence>
<comment type="similarity">
    <text evidence="2 7">Belongs to the ExbD/TolR family.</text>
</comment>
<evidence type="ECO:0000256" key="6">
    <source>
        <dbReference type="ARBA" id="ARBA00023136"/>
    </source>
</evidence>
<feature type="transmembrane region" description="Helical" evidence="8">
    <location>
        <begin position="21"/>
        <end position="40"/>
    </location>
</feature>
<keyword evidence="10" id="KW-1185">Reference proteome</keyword>
<evidence type="ECO:0000256" key="8">
    <source>
        <dbReference type="SAM" id="Phobius"/>
    </source>
</evidence>
<evidence type="ECO:0000313" key="9">
    <source>
        <dbReference type="EMBL" id="PXA05390.1"/>
    </source>
</evidence>
<dbReference type="GO" id="GO:0015031">
    <property type="term" value="P:protein transport"/>
    <property type="evidence" value="ECO:0007669"/>
    <property type="project" value="UniProtKB-KW"/>
</dbReference>
<dbReference type="FunCoup" id="A0A317ZIP2">
    <property type="interactions" value="114"/>
</dbReference>
<dbReference type="Gene3D" id="3.30.420.270">
    <property type="match status" value="1"/>
</dbReference>
<dbReference type="InParanoid" id="A0A317ZIP2"/>
<dbReference type="RefSeq" id="WP_110129470.1">
    <property type="nucleotide sequence ID" value="NZ_QHJQ01000001.1"/>
</dbReference>
<keyword evidence="6 8" id="KW-0472">Membrane</keyword>
<dbReference type="AlphaFoldDB" id="A0A317ZIP2"/>
<sequence length="137" mass="15515">MARKFHRRDRLSALTEINVTPLIDLAFALLIIFMITTPLLEQTIEVNLPVEAAKSQPDDREDFQSISINQAGLYYWGEDQVSQQQLGDLLDTMAMDPAPPVLSIRADSTLPYQKVITVIDMIKQRKLSKISLDTKVE</sequence>
<dbReference type="Pfam" id="PF02472">
    <property type="entry name" value="ExbD"/>
    <property type="match status" value="1"/>
</dbReference>
<evidence type="ECO:0000256" key="1">
    <source>
        <dbReference type="ARBA" id="ARBA00004162"/>
    </source>
</evidence>
<protein>
    <submittedName>
        <fullName evidence="9">Biopolymer transporter ExbD</fullName>
    </submittedName>
</protein>
<keyword evidence="7" id="KW-0813">Transport</keyword>
<keyword evidence="4 7" id="KW-0812">Transmembrane</keyword>
<dbReference type="InterPro" id="IPR003400">
    <property type="entry name" value="ExbD"/>
</dbReference>
<keyword evidence="3" id="KW-1003">Cell membrane</keyword>
<evidence type="ECO:0000256" key="5">
    <source>
        <dbReference type="ARBA" id="ARBA00022989"/>
    </source>
</evidence>
<comment type="subcellular location">
    <subcellularLocation>
        <location evidence="1">Cell membrane</location>
        <topology evidence="1">Single-pass membrane protein</topology>
    </subcellularLocation>
    <subcellularLocation>
        <location evidence="7">Cell membrane</location>
        <topology evidence="7">Single-pass type II membrane protein</topology>
    </subcellularLocation>
</comment>
<accession>A0A317ZIP2</accession>
<organism evidence="9 10">
    <name type="scientific">Coraliomargarita sinensis</name>
    <dbReference type="NCBI Taxonomy" id="2174842"/>
    <lineage>
        <taxon>Bacteria</taxon>
        <taxon>Pseudomonadati</taxon>
        <taxon>Verrucomicrobiota</taxon>
        <taxon>Opitutia</taxon>
        <taxon>Puniceicoccales</taxon>
        <taxon>Coraliomargaritaceae</taxon>
        <taxon>Coraliomargarita</taxon>
    </lineage>
</organism>
<name>A0A317ZIP2_9BACT</name>
<dbReference type="PANTHER" id="PTHR30558">
    <property type="entry name" value="EXBD MEMBRANE COMPONENT OF PMF-DRIVEN MACROMOLECULE IMPORT SYSTEM"/>
    <property type="match status" value="1"/>
</dbReference>
<keyword evidence="5 8" id="KW-1133">Transmembrane helix</keyword>
<dbReference type="PANTHER" id="PTHR30558:SF7">
    <property type="entry name" value="TOL-PAL SYSTEM PROTEIN TOLR"/>
    <property type="match status" value="1"/>
</dbReference>
<reference evidence="9 10" key="1">
    <citation type="submission" date="2018-05" db="EMBL/GenBank/DDBJ databases">
        <title>Coraliomargarita sinensis sp. nov., isolated from a marine solar saltern.</title>
        <authorList>
            <person name="Zhou L.Y."/>
        </authorList>
    </citation>
    <scope>NUCLEOTIDE SEQUENCE [LARGE SCALE GENOMIC DNA]</scope>
    <source>
        <strain evidence="9 10">WN38</strain>
    </source>
</reference>
<evidence type="ECO:0000256" key="4">
    <source>
        <dbReference type="ARBA" id="ARBA00022692"/>
    </source>
</evidence>
<gene>
    <name evidence="9" type="ORF">DDZ13_00550</name>
</gene>
<evidence type="ECO:0000256" key="2">
    <source>
        <dbReference type="ARBA" id="ARBA00005811"/>
    </source>
</evidence>
<dbReference type="GO" id="GO:0005886">
    <property type="term" value="C:plasma membrane"/>
    <property type="evidence" value="ECO:0007669"/>
    <property type="project" value="UniProtKB-SubCell"/>
</dbReference>
<dbReference type="GO" id="GO:0022857">
    <property type="term" value="F:transmembrane transporter activity"/>
    <property type="evidence" value="ECO:0007669"/>
    <property type="project" value="InterPro"/>
</dbReference>
<keyword evidence="7" id="KW-0653">Protein transport</keyword>
<proteinExistence type="inferred from homology"/>
<dbReference type="EMBL" id="QHJQ01000001">
    <property type="protein sequence ID" value="PXA05390.1"/>
    <property type="molecule type" value="Genomic_DNA"/>
</dbReference>
<dbReference type="Proteomes" id="UP000247099">
    <property type="component" value="Unassembled WGS sequence"/>
</dbReference>
<dbReference type="OrthoDB" id="9798629at2"/>